<comment type="caution">
    <text evidence="2">The sequence shown here is derived from an EMBL/GenBank/DDBJ whole genome shotgun (WGS) entry which is preliminary data.</text>
</comment>
<sequence length="210" mass="24299">MMAETIFEEGQLTGVGLHESERIRRPVNEGAFKTEECLERNRANENENENEDDNHPLDELYRPSQVNDNRQRRLWRSFCFPLVAVLVGPMIEPSSLPAMLCRKNPSPWFQEVYPRLNRTSRRIRRSIDTYHGHSPPADQIQDAYANTTRSDNPLHELCILFKCVQAPIGEAPVDPDFQSLLEEGGPLVRYVVEAYRKHIAKENYDLYGQC</sequence>
<reference evidence="2" key="1">
    <citation type="submission" date="2021-12" db="EMBL/GenBank/DDBJ databases">
        <title>Convergent genome expansion in fungi linked to evolution of root-endophyte symbiosis.</title>
        <authorList>
            <consortium name="DOE Joint Genome Institute"/>
            <person name="Ke Y.-H."/>
            <person name="Bonito G."/>
            <person name="Liao H.-L."/>
            <person name="Looney B."/>
            <person name="Rojas-Flechas A."/>
            <person name="Nash J."/>
            <person name="Hameed K."/>
            <person name="Schadt C."/>
            <person name="Martin F."/>
            <person name="Crous P.W."/>
            <person name="Miettinen O."/>
            <person name="Magnuson J.K."/>
            <person name="Labbe J."/>
            <person name="Jacobson D."/>
            <person name="Doktycz M.J."/>
            <person name="Veneault-Fourrey C."/>
            <person name="Kuo A."/>
            <person name="Mondo S."/>
            <person name="Calhoun S."/>
            <person name="Riley R."/>
            <person name="Ohm R."/>
            <person name="LaButti K."/>
            <person name="Andreopoulos B."/>
            <person name="Pangilinan J."/>
            <person name="Nolan M."/>
            <person name="Tritt A."/>
            <person name="Clum A."/>
            <person name="Lipzen A."/>
            <person name="Daum C."/>
            <person name="Barry K."/>
            <person name="Grigoriev I.V."/>
            <person name="Vilgalys R."/>
        </authorList>
    </citation>
    <scope>NUCLEOTIDE SEQUENCE</scope>
    <source>
        <strain evidence="2">PMI_201</strain>
    </source>
</reference>
<protein>
    <submittedName>
        <fullName evidence="2">Uncharacterized protein</fullName>
    </submittedName>
</protein>
<dbReference type="AlphaFoldDB" id="A0AAD4KY36"/>
<dbReference type="GeneID" id="70239588"/>
<evidence type="ECO:0000313" key="2">
    <source>
        <dbReference type="EMBL" id="KAH8700151.1"/>
    </source>
</evidence>
<dbReference type="Proteomes" id="UP001201262">
    <property type="component" value="Unassembled WGS sequence"/>
</dbReference>
<dbReference type="EMBL" id="JAJTJA010000004">
    <property type="protein sequence ID" value="KAH8700151.1"/>
    <property type="molecule type" value="Genomic_DNA"/>
</dbReference>
<gene>
    <name evidence="2" type="ORF">BGW36DRAFT_123768</name>
</gene>
<organism evidence="2 3">
    <name type="scientific">Talaromyces proteolyticus</name>
    <dbReference type="NCBI Taxonomy" id="1131652"/>
    <lineage>
        <taxon>Eukaryota</taxon>
        <taxon>Fungi</taxon>
        <taxon>Dikarya</taxon>
        <taxon>Ascomycota</taxon>
        <taxon>Pezizomycotina</taxon>
        <taxon>Eurotiomycetes</taxon>
        <taxon>Eurotiomycetidae</taxon>
        <taxon>Eurotiales</taxon>
        <taxon>Trichocomaceae</taxon>
        <taxon>Talaromyces</taxon>
        <taxon>Talaromyces sect. Bacilispori</taxon>
    </lineage>
</organism>
<proteinExistence type="predicted"/>
<name>A0AAD4KY36_9EURO</name>
<keyword evidence="3" id="KW-1185">Reference proteome</keyword>
<dbReference type="RefSeq" id="XP_046073857.1">
    <property type="nucleotide sequence ID" value="XM_046209301.1"/>
</dbReference>
<accession>A0AAD4KY36</accession>
<evidence type="ECO:0000313" key="3">
    <source>
        <dbReference type="Proteomes" id="UP001201262"/>
    </source>
</evidence>
<feature type="region of interest" description="Disordered" evidence="1">
    <location>
        <begin position="40"/>
        <end position="63"/>
    </location>
</feature>
<evidence type="ECO:0000256" key="1">
    <source>
        <dbReference type="SAM" id="MobiDB-lite"/>
    </source>
</evidence>